<evidence type="ECO:0000313" key="7">
    <source>
        <dbReference type="Proteomes" id="UP001321047"/>
    </source>
</evidence>
<dbReference type="Pfam" id="PF00496">
    <property type="entry name" value="SBP_bac_5"/>
    <property type="match status" value="1"/>
</dbReference>
<proteinExistence type="inferred from homology"/>
<dbReference type="Gene3D" id="3.90.76.10">
    <property type="entry name" value="Dipeptide-binding Protein, Domain 1"/>
    <property type="match status" value="1"/>
</dbReference>
<dbReference type="AlphaFoldDB" id="A0AAP2Z626"/>
<dbReference type="RefSeq" id="WP_342806887.1">
    <property type="nucleotide sequence ID" value="NZ_JAOPJZ010000002.1"/>
</dbReference>
<feature type="region of interest" description="Disordered" evidence="4">
    <location>
        <begin position="38"/>
        <end position="66"/>
    </location>
</feature>
<dbReference type="InterPro" id="IPR039424">
    <property type="entry name" value="SBP_5"/>
</dbReference>
<gene>
    <name evidence="6" type="ORF">OB919_04665</name>
</gene>
<comment type="similarity">
    <text evidence="1">Belongs to the bacterial solute-binding protein 5 family.</text>
</comment>
<dbReference type="InterPro" id="IPR006311">
    <property type="entry name" value="TAT_signal"/>
</dbReference>
<accession>A0AAP2Z626</accession>
<dbReference type="GO" id="GO:0042597">
    <property type="term" value="C:periplasmic space"/>
    <property type="evidence" value="ECO:0007669"/>
    <property type="project" value="UniProtKB-ARBA"/>
</dbReference>
<dbReference type="Proteomes" id="UP001321047">
    <property type="component" value="Unassembled WGS sequence"/>
</dbReference>
<comment type="caution">
    <text evidence="6">The sequence shown here is derived from an EMBL/GenBank/DDBJ whole genome shotgun (WGS) entry which is preliminary data.</text>
</comment>
<dbReference type="InterPro" id="IPR000914">
    <property type="entry name" value="SBP_5_dom"/>
</dbReference>
<evidence type="ECO:0000313" key="6">
    <source>
        <dbReference type="EMBL" id="MCU4751281.1"/>
    </source>
</evidence>
<dbReference type="PANTHER" id="PTHR30290:SF9">
    <property type="entry name" value="OLIGOPEPTIDE-BINDING PROTEIN APPA"/>
    <property type="match status" value="1"/>
</dbReference>
<dbReference type="Gene3D" id="3.10.105.10">
    <property type="entry name" value="Dipeptide-binding Protein, Domain 3"/>
    <property type="match status" value="1"/>
</dbReference>
<keyword evidence="2" id="KW-0813">Transport</keyword>
<dbReference type="InterPro" id="IPR019546">
    <property type="entry name" value="TAT_signal_bac_arc"/>
</dbReference>
<name>A0AAP2Z626_9EURY</name>
<dbReference type="PROSITE" id="PS51318">
    <property type="entry name" value="TAT"/>
    <property type="match status" value="1"/>
</dbReference>
<organism evidence="6 7">
    <name type="scientific">Natronosalvus hydrolyticus</name>
    <dbReference type="NCBI Taxonomy" id="2979988"/>
    <lineage>
        <taxon>Archaea</taxon>
        <taxon>Methanobacteriati</taxon>
        <taxon>Methanobacteriota</taxon>
        <taxon>Stenosarchaea group</taxon>
        <taxon>Halobacteria</taxon>
        <taxon>Halobacteriales</taxon>
        <taxon>Natrialbaceae</taxon>
        <taxon>Natronosalvus</taxon>
    </lineage>
</organism>
<dbReference type="PIRSF" id="PIRSF002741">
    <property type="entry name" value="MppA"/>
    <property type="match status" value="1"/>
</dbReference>
<dbReference type="EMBL" id="JAOPJZ010000002">
    <property type="protein sequence ID" value="MCU4751281.1"/>
    <property type="molecule type" value="Genomic_DNA"/>
</dbReference>
<dbReference type="SUPFAM" id="SSF53850">
    <property type="entry name" value="Periplasmic binding protein-like II"/>
    <property type="match status" value="1"/>
</dbReference>
<feature type="compositionally biased region" description="Acidic residues" evidence="4">
    <location>
        <begin position="47"/>
        <end position="65"/>
    </location>
</feature>
<reference evidence="6 7" key="1">
    <citation type="submission" date="2022-09" db="EMBL/GenBank/DDBJ databases">
        <title>Enrichment on poylsaccharides allowed isolation of novel metabolic and taxonomic groups of Haloarchaea.</title>
        <authorList>
            <person name="Sorokin D.Y."/>
            <person name="Elcheninov A.G."/>
            <person name="Khizhniak T.V."/>
            <person name="Kolganova T.V."/>
            <person name="Kublanov I.V."/>
        </authorList>
    </citation>
    <scope>NUCLEOTIDE SEQUENCE [LARGE SCALE GENOMIC DNA]</scope>
    <source>
        <strain evidence="6 7">AArc-curdl1</strain>
    </source>
</reference>
<keyword evidence="3" id="KW-0732">Signal</keyword>
<feature type="domain" description="Solute-binding protein family 5" evidence="5">
    <location>
        <begin position="112"/>
        <end position="462"/>
    </location>
</feature>
<dbReference type="GO" id="GO:0043190">
    <property type="term" value="C:ATP-binding cassette (ABC) transporter complex"/>
    <property type="evidence" value="ECO:0007669"/>
    <property type="project" value="InterPro"/>
</dbReference>
<evidence type="ECO:0000256" key="3">
    <source>
        <dbReference type="ARBA" id="ARBA00022729"/>
    </source>
</evidence>
<evidence type="ECO:0000256" key="2">
    <source>
        <dbReference type="ARBA" id="ARBA00022448"/>
    </source>
</evidence>
<dbReference type="PANTHER" id="PTHR30290">
    <property type="entry name" value="PERIPLASMIC BINDING COMPONENT OF ABC TRANSPORTER"/>
    <property type="match status" value="1"/>
</dbReference>
<dbReference type="Gene3D" id="3.40.190.10">
    <property type="entry name" value="Periplasmic binding protein-like II"/>
    <property type="match status" value="1"/>
</dbReference>
<dbReference type="InterPro" id="IPR030678">
    <property type="entry name" value="Peptide/Ni-bd"/>
</dbReference>
<dbReference type="GO" id="GO:0015833">
    <property type="term" value="P:peptide transport"/>
    <property type="evidence" value="ECO:0007669"/>
    <property type="project" value="TreeGrafter"/>
</dbReference>
<sequence>MAIDNDVNRRQFLRASGAGAAVGATMLAGCMGGGDDDGNGGNGGNGGDDDITVDDDDQTTSEAEDIERGGTLVVGLSQDPRTLNPHLGDDSGTSAIADQIANRLVRTDQTGEIIPDLARDWQVNDELTEYTFQLHEGVQFHGDYGEADAEAVVDNFHKIILDEEYGAFAASDYEGTLFTVDDDGNIQDHPEDTVYASGDYEVTFDMLEADASFLFALADYRSSILPVDAIDEHGDDFGSTSEGTWATGAFQFVEGQDNSHYELEANPDYFKETDAGQLPYLDGVRYEIIVESSVRNTQVQTGEIHLDHQVTASDVDGLQDADDVEVRTRAGTDQSNLYVNTRNFEPFTDVRVRQALSHAVNREAIVEVQWDGLAEPAYNIFPEWHWAYDEDAVTRYEHDVERAQELLDEAGHSNLEFTARVTNESQFTDHATILQQNLAQAGIDMNIETMEKWTAWGPFLPDSWDNDPVGPPEDDHALVESIGYGFDADMYAYLTYYTGEFFNSSFYSDEQVDEWLDETRRVADQERREELYSNVQEQVTEEIPQIYTIWQNRTHAIREEVNDYILRPNGMPAFEEIWLTQE</sequence>
<evidence type="ECO:0000256" key="4">
    <source>
        <dbReference type="SAM" id="MobiDB-lite"/>
    </source>
</evidence>
<dbReference type="GO" id="GO:1904680">
    <property type="term" value="F:peptide transmembrane transporter activity"/>
    <property type="evidence" value="ECO:0007669"/>
    <property type="project" value="TreeGrafter"/>
</dbReference>
<evidence type="ECO:0000259" key="5">
    <source>
        <dbReference type="Pfam" id="PF00496"/>
    </source>
</evidence>
<keyword evidence="7" id="KW-1185">Reference proteome</keyword>
<protein>
    <submittedName>
        <fullName evidence="6">ABC transporter substrate-binding protein</fullName>
    </submittedName>
</protein>
<evidence type="ECO:0000256" key="1">
    <source>
        <dbReference type="ARBA" id="ARBA00005695"/>
    </source>
</evidence>
<dbReference type="Pfam" id="PF10518">
    <property type="entry name" value="TAT_signal"/>
    <property type="match status" value="1"/>
</dbReference>
<dbReference type="CDD" id="cd00995">
    <property type="entry name" value="PBP2_NikA_DppA_OppA_like"/>
    <property type="match status" value="1"/>
</dbReference>